<dbReference type="EMBL" id="QZMU01000001">
    <property type="protein sequence ID" value="RRQ22505.1"/>
    <property type="molecule type" value="Genomic_DNA"/>
</dbReference>
<gene>
    <name evidence="1" type="ORF">D6C00_11515</name>
</gene>
<name>A0A426QL69_9GAMM</name>
<dbReference type="Proteomes" id="UP000287798">
    <property type="component" value="Unassembled WGS sequence"/>
</dbReference>
<reference evidence="1 2" key="1">
    <citation type="journal article" date="2010" name="Int. J. Syst. Evol. Microbiol.">
        <title>Thiohalobacter thiocyanaticus gen. nov., sp. nov., a moderately halophilic, sulfur-oxidizing gammaproteobacterium from hypersaline lakes, that utilizes thiocyanate.</title>
        <authorList>
            <person name="Sorokin D.Y."/>
            <person name="Kovaleva O.L."/>
            <person name="Tourova T.P."/>
            <person name="Muyzer G."/>
        </authorList>
    </citation>
    <scope>NUCLEOTIDE SEQUENCE [LARGE SCALE GENOMIC DNA]</scope>
    <source>
        <strain evidence="1 2">Hrh1</strain>
    </source>
</reference>
<evidence type="ECO:0000313" key="2">
    <source>
        <dbReference type="Proteomes" id="UP000287798"/>
    </source>
</evidence>
<dbReference type="AlphaFoldDB" id="A0A426QL69"/>
<organism evidence="1 2">
    <name type="scientific">Thiohalobacter thiocyanaticus</name>
    <dbReference type="NCBI Taxonomy" id="585455"/>
    <lineage>
        <taxon>Bacteria</taxon>
        <taxon>Pseudomonadati</taxon>
        <taxon>Pseudomonadota</taxon>
        <taxon>Gammaproteobacteria</taxon>
        <taxon>Thiohalobacterales</taxon>
        <taxon>Thiohalobacteraceae</taxon>
        <taxon>Thiohalobacter</taxon>
    </lineage>
</organism>
<protein>
    <submittedName>
        <fullName evidence="1">Uncharacterized protein</fullName>
    </submittedName>
</protein>
<evidence type="ECO:0000313" key="1">
    <source>
        <dbReference type="EMBL" id="RRQ22505.1"/>
    </source>
</evidence>
<keyword evidence="2" id="KW-1185">Reference proteome</keyword>
<proteinExistence type="predicted"/>
<comment type="caution">
    <text evidence="1">The sequence shown here is derived from an EMBL/GenBank/DDBJ whole genome shotgun (WGS) entry which is preliminary data.</text>
</comment>
<sequence length="70" mass="7998">MEKEMKTITAVPSHPSCPREIRQEIAQLERRLRTMGLDGDCAYERALSQAYDALLLQKRRQLAALREAGL</sequence>
<accession>A0A426QL69</accession>